<feature type="binding site" evidence="11">
    <location>
        <position position="163"/>
    </location>
    <ligand>
        <name>Zn(2+)</name>
        <dbReference type="ChEBI" id="CHEBI:29105"/>
        <label>2</label>
    </ligand>
</feature>
<feature type="binding site" evidence="11">
    <location>
        <position position="203"/>
    </location>
    <ligand>
        <name>Zn(2+)</name>
        <dbReference type="ChEBI" id="CHEBI:29105"/>
        <label>1</label>
    </ligand>
</feature>
<comment type="caution">
    <text evidence="15">The sequence shown here is derived from an EMBL/GenBank/DDBJ whole genome shotgun (WGS) entry which is preliminary data.</text>
</comment>
<comment type="subcellular location">
    <subcellularLocation>
        <location evidence="11">Cytoplasm</location>
    </subcellularLocation>
</comment>
<dbReference type="PATRIC" id="fig|883161.3.peg.1475"/>
<protein>
    <recommendedName>
        <fullName evidence="10 11">Chaperone protein DnaJ</fullName>
    </recommendedName>
</protein>
<feature type="repeat" description="CXXCXGXG motif" evidence="11">
    <location>
        <begin position="189"/>
        <end position="196"/>
    </location>
</feature>
<feature type="domain" description="J" evidence="13">
    <location>
        <begin position="3"/>
        <end position="67"/>
    </location>
</feature>
<dbReference type="PANTHER" id="PTHR43096:SF48">
    <property type="entry name" value="CHAPERONE PROTEIN DNAJ"/>
    <property type="match status" value="1"/>
</dbReference>
<evidence type="ECO:0000256" key="8">
    <source>
        <dbReference type="ARBA" id="ARBA00023186"/>
    </source>
</evidence>
<dbReference type="PRINTS" id="PR00625">
    <property type="entry name" value="JDOMAIN"/>
</dbReference>
<reference evidence="15 16" key="1">
    <citation type="submission" date="2013-04" db="EMBL/GenBank/DDBJ databases">
        <title>The Genome Sequence of Propionimicrobium lymphophilum ACS-093-V-SCH5.</title>
        <authorList>
            <consortium name="The Broad Institute Genomics Platform"/>
            <person name="Earl A."/>
            <person name="Ward D."/>
            <person name="Feldgarden M."/>
            <person name="Gevers D."/>
            <person name="Saerens B."/>
            <person name="Vaneechoutte M."/>
            <person name="Walker B."/>
            <person name="Young S."/>
            <person name="Zeng Q."/>
            <person name="Gargeya S."/>
            <person name="Fitzgerald M."/>
            <person name="Haas B."/>
            <person name="Abouelleil A."/>
            <person name="Allen A.W."/>
            <person name="Alvarado L."/>
            <person name="Arachchi H.M."/>
            <person name="Berlin A.M."/>
            <person name="Chapman S.B."/>
            <person name="Gainer-Dewar J."/>
            <person name="Goldberg J."/>
            <person name="Griggs A."/>
            <person name="Gujja S."/>
            <person name="Hansen M."/>
            <person name="Howarth C."/>
            <person name="Imamovic A."/>
            <person name="Ireland A."/>
            <person name="Larimer J."/>
            <person name="McCowan C."/>
            <person name="Murphy C."/>
            <person name="Pearson M."/>
            <person name="Poon T.W."/>
            <person name="Priest M."/>
            <person name="Roberts A."/>
            <person name="Saif S."/>
            <person name="Shea T."/>
            <person name="Sisk P."/>
            <person name="Sykes S."/>
            <person name="Wortman J."/>
            <person name="Nusbaum C."/>
            <person name="Birren B."/>
        </authorList>
    </citation>
    <scope>NUCLEOTIDE SEQUENCE [LARGE SCALE GENOMIC DNA]</scope>
    <source>
        <strain evidence="15 16">ACS-093-V-SCH5</strain>
    </source>
</reference>
<dbReference type="InterPro" id="IPR018253">
    <property type="entry name" value="DnaJ_domain_CS"/>
</dbReference>
<feature type="binding site" evidence="11">
    <location>
        <position position="206"/>
    </location>
    <ligand>
        <name>Zn(2+)</name>
        <dbReference type="ChEBI" id="CHEBI:29105"/>
        <label>1</label>
    </ligand>
</feature>
<dbReference type="PANTHER" id="PTHR43096">
    <property type="entry name" value="DNAJ HOMOLOG 1, MITOCHONDRIAL-RELATED"/>
    <property type="match status" value="1"/>
</dbReference>
<dbReference type="NCBIfam" id="TIGR02349">
    <property type="entry name" value="DnaJ_bact"/>
    <property type="match status" value="1"/>
</dbReference>
<comment type="domain">
    <text evidence="11">The J domain is necessary and sufficient to stimulate DnaK ATPase activity. Zinc center 1 plays an important role in the autonomous, DnaK-independent chaperone activity of DnaJ. Zinc center 2 is essential for interaction with DnaK and for DnaJ activity.</text>
</comment>
<dbReference type="PROSITE" id="PS00636">
    <property type="entry name" value="DNAJ_1"/>
    <property type="match status" value="1"/>
</dbReference>
<dbReference type="GO" id="GO:0009408">
    <property type="term" value="P:response to heat"/>
    <property type="evidence" value="ECO:0007669"/>
    <property type="project" value="InterPro"/>
</dbReference>
<dbReference type="RefSeq" id="WP_016456312.1">
    <property type="nucleotide sequence ID" value="NZ_KE150269.1"/>
</dbReference>
<feature type="zinc finger region" description="CR-type" evidence="12">
    <location>
        <begin position="133"/>
        <end position="215"/>
    </location>
</feature>
<dbReference type="Gene3D" id="1.10.287.110">
    <property type="entry name" value="DnaJ domain"/>
    <property type="match status" value="1"/>
</dbReference>
<dbReference type="CDD" id="cd10747">
    <property type="entry name" value="DnaJ_C"/>
    <property type="match status" value="1"/>
</dbReference>
<dbReference type="Pfam" id="PF01556">
    <property type="entry name" value="DnaJ_C"/>
    <property type="match status" value="1"/>
</dbReference>
<keyword evidence="3 11" id="KW-0479">Metal-binding</keyword>
<evidence type="ECO:0000256" key="12">
    <source>
        <dbReference type="PROSITE-ProRule" id="PRU00546"/>
    </source>
</evidence>
<dbReference type="HAMAP" id="MF_01152">
    <property type="entry name" value="DnaJ"/>
    <property type="match status" value="1"/>
</dbReference>
<keyword evidence="8 11" id="KW-0143">Chaperone</keyword>
<evidence type="ECO:0000313" key="15">
    <source>
        <dbReference type="EMBL" id="EPD31930.1"/>
    </source>
</evidence>
<comment type="subunit">
    <text evidence="11">Homodimer.</text>
</comment>
<dbReference type="SMART" id="SM00271">
    <property type="entry name" value="DnaJ"/>
    <property type="match status" value="1"/>
</dbReference>
<feature type="binding site" evidence="11">
    <location>
        <position position="166"/>
    </location>
    <ligand>
        <name>Zn(2+)</name>
        <dbReference type="ChEBI" id="CHEBI:29105"/>
        <label>2</label>
    </ligand>
</feature>
<dbReference type="STRING" id="883161.HMPREF9306_01487"/>
<dbReference type="EMBL" id="AGZR01000009">
    <property type="protein sequence ID" value="EPD31930.1"/>
    <property type="molecule type" value="Genomic_DNA"/>
</dbReference>
<dbReference type="NCBIfam" id="NF008035">
    <property type="entry name" value="PRK10767.1"/>
    <property type="match status" value="1"/>
</dbReference>
<comment type="cofactor">
    <cofactor evidence="11">
        <name>Zn(2+)</name>
        <dbReference type="ChEBI" id="CHEBI:29105"/>
    </cofactor>
    <text evidence="11">Binds 2 Zn(2+) ions per monomer.</text>
</comment>
<keyword evidence="5 11" id="KW-0863">Zinc-finger</keyword>
<dbReference type="HOGENOM" id="CLU_017633_0_7_11"/>
<feature type="repeat" description="CXXCXGXG motif" evidence="11">
    <location>
        <begin position="203"/>
        <end position="210"/>
    </location>
</feature>
<evidence type="ECO:0000259" key="14">
    <source>
        <dbReference type="PROSITE" id="PS51188"/>
    </source>
</evidence>
<evidence type="ECO:0000256" key="3">
    <source>
        <dbReference type="ARBA" id="ARBA00022723"/>
    </source>
</evidence>
<dbReference type="InterPro" id="IPR002939">
    <property type="entry name" value="DnaJ_C"/>
</dbReference>
<accession>S2W0P3</accession>
<dbReference type="SUPFAM" id="SSF57938">
    <property type="entry name" value="DnaJ/Hsp40 cysteine-rich domain"/>
    <property type="match status" value="1"/>
</dbReference>
<dbReference type="PROSITE" id="PS50076">
    <property type="entry name" value="DNAJ_2"/>
    <property type="match status" value="1"/>
</dbReference>
<dbReference type="InterPro" id="IPR036410">
    <property type="entry name" value="HSP_DnaJ_Cys-rich_dom_sf"/>
</dbReference>
<dbReference type="Gene3D" id="2.60.260.20">
    <property type="entry name" value="Urease metallochaperone UreE, N-terminal domain"/>
    <property type="match status" value="2"/>
</dbReference>
<dbReference type="OrthoDB" id="9779889at2"/>
<dbReference type="Pfam" id="PF00226">
    <property type="entry name" value="DnaJ"/>
    <property type="match status" value="1"/>
</dbReference>
<dbReference type="GO" id="GO:0005737">
    <property type="term" value="C:cytoplasm"/>
    <property type="evidence" value="ECO:0007669"/>
    <property type="project" value="UniProtKB-SubCell"/>
</dbReference>
<dbReference type="InterPro" id="IPR012724">
    <property type="entry name" value="DnaJ"/>
</dbReference>
<feature type="repeat" description="CXXCXGXG motif" evidence="11">
    <location>
        <begin position="146"/>
        <end position="153"/>
    </location>
</feature>
<dbReference type="CDD" id="cd06257">
    <property type="entry name" value="DnaJ"/>
    <property type="match status" value="1"/>
</dbReference>
<feature type="binding site" evidence="11">
    <location>
        <position position="146"/>
    </location>
    <ligand>
        <name>Zn(2+)</name>
        <dbReference type="ChEBI" id="CHEBI:29105"/>
        <label>1</label>
    </ligand>
</feature>
<dbReference type="Gene3D" id="2.10.230.10">
    <property type="entry name" value="Heat shock protein DnaJ, cysteine-rich domain"/>
    <property type="match status" value="1"/>
</dbReference>
<name>S2W0P3_9ACTN</name>
<dbReference type="GO" id="GO:0008270">
    <property type="term" value="F:zinc ion binding"/>
    <property type="evidence" value="ECO:0007669"/>
    <property type="project" value="UniProtKB-UniRule"/>
</dbReference>
<feature type="binding site" evidence="11">
    <location>
        <position position="192"/>
    </location>
    <ligand>
        <name>Zn(2+)</name>
        <dbReference type="ChEBI" id="CHEBI:29105"/>
        <label>2</label>
    </ligand>
</feature>
<evidence type="ECO:0000256" key="1">
    <source>
        <dbReference type="ARBA" id="ARBA00022490"/>
    </source>
</evidence>
<dbReference type="AlphaFoldDB" id="S2W0P3"/>
<evidence type="ECO:0000313" key="16">
    <source>
        <dbReference type="Proteomes" id="UP000014417"/>
    </source>
</evidence>
<dbReference type="GO" id="GO:0051082">
    <property type="term" value="F:unfolded protein binding"/>
    <property type="evidence" value="ECO:0007669"/>
    <property type="project" value="UniProtKB-UniRule"/>
</dbReference>
<evidence type="ECO:0000256" key="9">
    <source>
        <dbReference type="ARBA" id="ARBA00061004"/>
    </source>
</evidence>
<evidence type="ECO:0000256" key="7">
    <source>
        <dbReference type="ARBA" id="ARBA00023016"/>
    </source>
</evidence>
<keyword evidence="4 11" id="KW-0677">Repeat</keyword>
<feature type="repeat" description="CXXCXGXG motif" evidence="11">
    <location>
        <begin position="163"/>
        <end position="170"/>
    </location>
</feature>
<dbReference type="GO" id="GO:0031072">
    <property type="term" value="F:heat shock protein binding"/>
    <property type="evidence" value="ECO:0007669"/>
    <property type="project" value="InterPro"/>
</dbReference>
<dbReference type="FunFam" id="2.10.230.10:FF:000002">
    <property type="entry name" value="Molecular chaperone DnaJ"/>
    <property type="match status" value="1"/>
</dbReference>
<keyword evidence="1 11" id="KW-0963">Cytoplasm</keyword>
<dbReference type="GO" id="GO:0042026">
    <property type="term" value="P:protein refolding"/>
    <property type="evidence" value="ECO:0007669"/>
    <property type="project" value="TreeGrafter"/>
</dbReference>
<comment type="function">
    <text evidence="11">Participates actively in the response to hyperosmotic and heat shock by preventing the aggregation of stress-denatured proteins and by disaggregating proteins, also in an autonomous, DnaK-independent fashion. Unfolded proteins bind initially to DnaJ; upon interaction with the DnaJ-bound protein, DnaK hydrolyzes its bound ATP, resulting in the formation of a stable complex. GrpE releases ADP from DnaK; ATP binding to DnaK triggers the release of the substrate protein, thus completing the reaction cycle. Several rounds of ATP-dependent interactions between DnaJ, DnaK and GrpE are required for fully efficient folding. Also involved, together with DnaK and GrpE, in the DNA replication of plasmids through activation of initiation proteins.</text>
</comment>
<dbReference type="CDD" id="cd10719">
    <property type="entry name" value="DnaJ_zf"/>
    <property type="match status" value="1"/>
</dbReference>
<evidence type="ECO:0000256" key="11">
    <source>
        <dbReference type="HAMAP-Rule" id="MF_01152"/>
    </source>
</evidence>
<feature type="binding site" evidence="11">
    <location>
        <position position="189"/>
    </location>
    <ligand>
        <name>Zn(2+)</name>
        <dbReference type="ChEBI" id="CHEBI:29105"/>
        <label>2</label>
    </ligand>
</feature>
<dbReference type="PROSITE" id="PS51188">
    <property type="entry name" value="ZF_CR"/>
    <property type="match status" value="1"/>
</dbReference>
<feature type="domain" description="CR-type" evidence="14">
    <location>
        <begin position="133"/>
        <end position="215"/>
    </location>
</feature>
<evidence type="ECO:0000256" key="10">
    <source>
        <dbReference type="ARBA" id="ARBA00067609"/>
    </source>
</evidence>
<feature type="binding site" evidence="11">
    <location>
        <position position="149"/>
    </location>
    <ligand>
        <name>Zn(2+)</name>
        <dbReference type="ChEBI" id="CHEBI:29105"/>
        <label>1</label>
    </ligand>
</feature>
<evidence type="ECO:0000256" key="6">
    <source>
        <dbReference type="ARBA" id="ARBA00022833"/>
    </source>
</evidence>
<dbReference type="InterPro" id="IPR001305">
    <property type="entry name" value="HSP_DnaJ_Cys-rich_dom"/>
</dbReference>
<dbReference type="GO" id="GO:0006260">
    <property type="term" value="P:DNA replication"/>
    <property type="evidence" value="ECO:0007669"/>
    <property type="project" value="UniProtKB-KW"/>
</dbReference>
<dbReference type="InterPro" id="IPR036869">
    <property type="entry name" value="J_dom_sf"/>
</dbReference>
<evidence type="ECO:0000259" key="13">
    <source>
        <dbReference type="PROSITE" id="PS50076"/>
    </source>
</evidence>
<sequence length="393" mass="42486">MSDYYETLGVPRDASAEQIKKAFRRKARQYHPDVNDSPDAEDKFKAVNEAYAVLSDENKRAIYDRGGDPMSGGFDGGMGGFGGFSSQGFDIGDLFGAMFGGDFGGSRGPRSRVQRGKDLLARLELELSEAVFGVTSELTINTFVACQNCHGAGSADGSDPVTCTQCNGRGDVTVSQRSLLGEIRTTQACPACQGYGTVIKNPCPDCAGHGRVNERRTLNVKVPAGVDTGNRIRLQGQGEIGEGAGPAGDLFVEIRVRPHERFRRVGQDLETYMNLPMTAAALGAKIDLGTLESERDDCDPNDSTVQIDVPEGTQTGTRVTVRGKGVPSLNDGRRGGQRGNLIVIFNVVTPTKLTDRQRELLAELAEERNETELKAVISHDKGFFERLKDAFRD</sequence>
<comment type="similarity">
    <text evidence="9 11">Belongs to the DnaJ family.</text>
</comment>
<keyword evidence="2 11" id="KW-0235">DNA replication</keyword>
<evidence type="ECO:0000256" key="5">
    <source>
        <dbReference type="ARBA" id="ARBA00022771"/>
    </source>
</evidence>
<dbReference type="Pfam" id="PF00684">
    <property type="entry name" value="DnaJ_CXXCXGXG"/>
    <property type="match status" value="1"/>
</dbReference>
<dbReference type="SUPFAM" id="SSF49493">
    <property type="entry name" value="HSP40/DnaJ peptide-binding domain"/>
    <property type="match status" value="2"/>
</dbReference>
<gene>
    <name evidence="11" type="primary">dnaJ</name>
    <name evidence="15" type="ORF">HMPREF9306_01487</name>
</gene>
<proteinExistence type="inferred from homology"/>
<keyword evidence="6 11" id="KW-0862">Zinc</keyword>
<keyword evidence="16" id="KW-1185">Reference proteome</keyword>
<dbReference type="InterPro" id="IPR001623">
    <property type="entry name" value="DnaJ_domain"/>
</dbReference>
<dbReference type="Proteomes" id="UP000014417">
    <property type="component" value="Unassembled WGS sequence"/>
</dbReference>
<dbReference type="InterPro" id="IPR008971">
    <property type="entry name" value="HSP40/DnaJ_pept-bd"/>
</dbReference>
<organism evidence="15 16">
    <name type="scientific">Propionimicrobium lymphophilum ACS-093-V-SCH5</name>
    <dbReference type="NCBI Taxonomy" id="883161"/>
    <lineage>
        <taxon>Bacteria</taxon>
        <taxon>Bacillati</taxon>
        <taxon>Actinomycetota</taxon>
        <taxon>Actinomycetes</taxon>
        <taxon>Propionibacteriales</taxon>
        <taxon>Propionibacteriaceae</taxon>
        <taxon>Propionimicrobium</taxon>
    </lineage>
</organism>
<evidence type="ECO:0000256" key="4">
    <source>
        <dbReference type="ARBA" id="ARBA00022737"/>
    </source>
</evidence>
<evidence type="ECO:0000256" key="2">
    <source>
        <dbReference type="ARBA" id="ARBA00022705"/>
    </source>
</evidence>
<dbReference type="SUPFAM" id="SSF46565">
    <property type="entry name" value="Chaperone J-domain"/>
    <property type="match status" value="1"/>
</dbReference>
<keyword evidence="7 11" id="KW-0346">Stress response</keyword>
<dbReference type="GO" id="GO:0005524">
    <property type="term" value="F:ATP binding"/>
    <property type="evidence" value="ECO:0007669"/>
    <property type="project" value="InterPro"/>
</dbReference>